<dbReference type="Proteomes" id="UP001237642">
    <property type="component" value="Unassembled WGS sequence"/>
</dbReference>
<comment type="caution">
    <text evidence="1">The sequence shown here is derived from an EMBL/GenBank/DDBJ whole genome shotgun (WGS) entry which is preliminary data.</text>
</comment>
<dbReference type="InterPro" id="IPR044169">
    <property type="entry name" value="PI21"/>
</dbReference>
<dbReference type="AlphaFoldDB" id="A0AAD8J0I3"/>
<dbReference type="SUPFAM" id="SSF55008">
    <property type="entry name" value="HMA, heavy metal-associated domain"/>
    <property type="match status" value="1"/>
</dbReference>
<proteinExistence type="predicted"/>
<keyword evidence="2" id="KW-1185">Reference proteome</keyword>
<dbReference type="PANTHER" id="PTHR47488">
    <property type="entry name" value="HEAVY METAL TRANSPORT/DETOXIFICATION SUPERFAMILY PROTEIN"/>
    <property type="match status" value="1"/>
</dbReference>
<dbReference type="InterPro" id="IPR036163">
    <property type="entry name" value="HMA_dom_sf"/>
</dbReference>
<gene>
    <name evidence="1" type="ORF">POM88_014508</name>
</gene>
<accession>A0AAD8J0I3</accession>
<sequence length="218" mass="23712">MTEKVTLMVLNTVDLECSSCYNKVKKVLCKFPQIIDQIYDEKNNKVQIKVVCCSPEKIRDKLCCIGGKVIKSIEILEAPELQLKDPELKAPEKHKEPEKPPAPVTVLVPVPVLVPAPATTPAPPPPPKAPKVVVNMCVPVQGYPGYRPIPMYPSGACCGPCSDGVGGGPCYHGYGRPVPPPPAPCYDGYRYGYGYRGSKCCVNTDYFSEENPQGCTIM</sequence>
<dbReference type="PANTHER" id="PTHR47488:SF7">
    <property type="entry name" value="HEAVY METAL TRANSPORT_DETOXIFICATION SUPERFAMILY PROTEIN"/>
    <property type="match status" value="1"/>
</dbReference>
<name>A0AAD8J0I3_9APIA</name>
<protein>
    <submittedName>
        <fullName evidence="1">Protein PYRICULARIA ORYZAE RESISTANCE 21-like</fullName>
    </submittedName>
</protein>
<evidence type="ECO:0000313" key="2">
    <source>
        <dbReference type="Proteomes" id="UP001237642"/>
    </source>
</evidence>
<dbReference type="GO" id="GO:0046872">
    <property type="term" value="F:metal ion binding"/>
    <property type="evidence" value="ECO:0007669"/>
    <property type="project" value="InterPro"/>
</dbReference>
<reference evidence="1" key="2">
    <citation type="submission" date="2023-05" db="EMBL/GenBank/DDBJ databases">
        <authorList>
            <person name="Schelkunov M.I."/>
        </authorList>
    </citation>
    <scope>NUCLEOTIDE SEQUENCE</scope>
    <source>
        <strain evidence="1">Hsosn_3</strain>
        <tissue evidence="1">Leaf</tissue>
    </source>
</reference>
<evidence type="ECO:0000313" key="1">
    <source>
        <dbReference type="EMBL" id="KAK1395452.1"/>
    </source>
</evidence>
<dbReference type="EMBL" id="JAUIZM010000003">
    <property type="protein sequence ID" value="KAK1395452.1"/>
    <property type="molecule type" value="Genomic_DNA"/>
</dbReference>
<reference evidence="1" key="1">
    <citation type="submission" date="2023-02" db="EMBL/GenBank/DDBJ databases">
        <title>Genome of toxic invasive species Heracleum sosnowskyi carries increased number of genes despite the absence of recent whole-genome duplications.</title>
        <authorList>
            <person name="Schelkunov M."/>
            <person name="Shtratnikova V."/>
            <person name="Makarenko M."/>
            <person name="Klepikova A."/>
            <person name="Omelchenko D."/>
            <person name="Novikova G."/>
            <person name="Obukhova E."/>
            <person name="Bogdanov V."/>
            <person name="Penin A."/>
            <person name="Logacheva M."/>
        </authorList>
    </citation>
    <scope>NUCLEOTIDE SEQUENCE</scope>
    <source>
        <strain evidence="1">Hsosn_3</strain>
        <tissue evidence="1">Leaf</tissue>
    </source>
</reference>
<organism evidence="1 2">
    <name type="scientific">Heracleum sosnowskyi</name>
    <dbReference type="NCBI Taxonomy" id="360622"/>
    <lineage>
        <taxon>Eukaryota</taxon>
        <taxon>Viridiplantae</taxon>
        <taxon>Streptophyta</taxon>
        <taxon>Embryophyta</taxon>
        <taxon>Tracheophyta</taxon>
        <taxon>Spermatophyta</taxon>
        <taxon>Magnoliopsida</taxon>
        <taxon>eudicotyledons</taxon>
        <taxon>Gunneridae</taxon>
        <taxon>Pentapetalae</taxon>
        <taxon>asterids</taxon>
        <taxon>campanulids</taxon>
        <taxon>Apiales</taxon>
        <taxon>Apiaceae</taxon>
        <taxon>Apioideae</taxon>
        <taxon>apioid superclade</taxon>
        <taxon>Tordylieae</taxon>
        <taxon>Tordyliinae</taxon>
        <taxon>Heracleum</taxon>
    </lineage>
</organism>
<dbReference type="GO" id="GO:1900150">
    <property type="term" value="P:regulation of defense response to fungus"/>
    <property type="evidence" value="ECO:0007669"/>
    <property type="project" value="InterPro"/>
</dbReference>